<comment type="caution">
    <text evidence="1">The sequence shown here is derived from an EMBL/GenBank/DDBJ whole genome shotgun (WGS) entry which is preliminary data.</text>
</comment>
<reference evidence="1 2" key="1">
    <citation type="journal article" date="2012" name="J. Bacteriol.">
        <title>Draft Genome Sequence Determination for Cystic Fibrosis and Chronic Granulomatous Disease Burkholderia multivorans Isolates.</title>
        <authorList>
            <person name="Varga J.J."/>
            <person name="Losada L."/>
            <person name="Zelazny A.M."/>
            <person name="Brinkac L."/>
            <person name="Harkins D."/>
            <person name="Radune D."/>
            <person name="Hostetler J."/>
            <person name="Sampaio E.P."/>
            <person name="Ronning C.M."/>
            <person name="Nierman W.C."/>
            <person name="Greenberg D.E."/>
            <person name="Holland S.M."/>
            <person name="Goldberg J.B."/>
        </authorList>
    </citation>
    <scope>NUCLEOTIDE SEQUENCE [LARGE SCALE GENOMIC DNA]</scope>
    <source>
        <strain evidence="1 2">CGD2</strain>
    </source>
</reference>
<evidence type="ECO:0000313" key="2">
    <source>
        <dbReference type="Proteomes" id="UP000004535"/>
    </source>
</evidence>
<accession>B9BX40</accession>
<dbReference type="AlphaFoldDB" id="B9BX40"/>
<organism evidence="1 2">
    <name type="scientific">Burkholderia multivorans CGD2</name>
    <dbReference type="NCBI Taxonomy" id="513052"/>
    <lineage>
        <taxon>Bacteria</taxon>
        <taxon>Pseudomonadati</taxon>
        <taxon>Pseudomonadota</taxon>
        <taxon>Betaproteobacteria</taxon>
        <taxon>Burkholderiales</taxon>
        <taxon>Burkholderiaceae</taxon>
        <taxon>Burkholderia</taxon>
        <taxon>Burkholderia cepacia complex</taxon>
    </lineage>
</organism>
<name>B9BX40_9BURK</name>
<proteinExistence type="predicted"/>
<dbReference type="EMBL" id="ACFC01000014">
    <property type="protein sequence ID" value="EEE04550.1"/>
    <property type="molecule type" value="Genomic_DNA"/>
</dbReference>
<sequence>MSKNRNHEVKFPSSINLIFIFSHLTNQYRQSDSTYFDQLQQHHCY</sequence>
<evidence type="ECO:0000313" key="1">
    <source>
        <dbReference type="EMBL" id="EEE04550.1"/>
    </source>
</evidence>
<dbReference type="Proteomes" id="UP000004535">
    <property type="component" value="Unassembled WGS sequence"/>
</dbReference>
<gene>
    <name evidence="1" type="ORF">BURMUCGD2_2459</name>
</gene>
<protein>
    <submittedName>
        <fullName evidence="1">Uncharacterized protein</fullName>
    </submittedName>
</protein>